<dbReference type="InterPro" id="IPR002035">
    <property type="entry name" value="VWF_A"/>
</dbReference>
<dbReference type="InterPro" id="IPR051266">
    <property type="entry name" value="CLCR"/>
</dbReference>
<accession>A0A6S6QJ74</accession>
<dbReference type="Pfam" id="PF13400">
    <property type="entry name" value="Tad"/>
    <property type="match status" value="1"/>
</dbReference>
<dbReference type="InterPro" id="IPR028087">
    <property type="entry name" value="Tad_N"/>
</dbReference>
<dbReference type="AlphaFoldDB" id="A0A6S6QJ74"/>
<evidence type="ECO:0000313" key="3">
    <source>
        <dbReference type="Proteomes" id="UP000515317"/>
    </source>
</evidence>
<dbReference type="InterPro" id="IPR036465">
    <property type="entry name" value="vWFA_dom_sf"/>
</dbReference>
<dbReference type="PROSITE" id="PS50234">
    <property type="entry name" value="VWFA"/>
    <property type="match status" value="1"/>
</dbReference>
<organism evidence="2 3">
    <name type="scientific">Terrihabitans soli</name>
    <dbReference type="NCBI Taxonomy" id="708113"/>
    <lineage>
        <taxon>Bacteria</taxon>
        <taxon>Pseudomonadati</taxon>
        <taxon>Pseudomonadota</taxon>
        <taxon>Alphaproteobacteria</taxon>
        <taxon>Hyphomicrobiales</taxon>
        <taxon>Terrihabitans</taxon>
    </lineage>
</organism>
<evidence type="ECO:0000313" key="2">
    <source>
        <dbReference type="EMBL" id="BCJ90324.1"/>
    </source>
</evidence>
<gene>
    <name evidence="2" type="ORF">IZ6_10590</name>
</gene>
<reference evidence="2 3" key="1">
    <citation type="submission" date="2020-08" db="EMBL/GenBank/DDBJ databases">
        <title>Genome sequence of Rhizobiales bacterium strain IZ6.</title>
        <authorList>
            <person name="Nakai R."/>
            <person name="Naganuma T."/>
        </authorList>
    </citation>
    <scope>NUCLEOTIDE SEQUENCE [LARGE SCALE GENOMIC DNA]</scope>
    <source>
        <strain evidence="2 3">IZ6</strain>
    </source>
</reference>
<dbReference type="PANTHER" id="PTHR10579:SF43">
    <property type="entry name" value="ZINC FINGER (C3HC4-TYPE RING FINGER) FAMILY PROTEIN"/>
    <property type="match status" value="1"/>
</dbReference>
<name>A0A6S6QJ74_9HYPH</name>
<dbReference type="EMBL" id="AP023361">
    <property type="protein sequence ID" value="BCJ90324.1"/>
    <property type="molecule type" value="Genomic_DNA"/>
</dbReference>
<dbReference type="SUPFAM" id="SSF53300">
    <property type="entry name" value="vWA-like"/>
    <property type="match status" value="1"/>
</dbReference>
<dbReference type="CDD" id="cd00198">
    <property type="entry name" value="vWFA"/>
    <property type="match status" value="1"/>
</dbReference>
<evidence type="ECO:0000259" key="1">
    <source>
        <dbReference type="PROSITE" id="PS50234"/>
    </source>
</evidence>
<dbReference type="PANTHER" id="PTHR10579">
    <property type="entry name" value="CALCIUM-ACTIVATED CHLORIDE CHANNEL REGULATOR"/>
    <property type="match status" value="1"/>
</dbReference>
<protein>
    <submittedName>
        <fullName evidence="2">VWA domain-containing protein</fullName>
    </submittedName>
</protein>
<dbReference type="Gene3D" id="3.40.50.410">
    <property type="entry name" value="von Willebrand factor, type A domain"/>
    <property type="match status" value="2"/>
</dbReference>
<dbReference type="Proteomes" id="UP000515317">
    <property type="component" value="Chromosome"/>
</dbReference>
<dbReference type="SMART" id="SM00327">
    <property type="entry name" value="VWA"/>
    <property type="match status" value="1"/>
</dbReference>
<sequence>MNALKRFRRDCKGSVAIIFALAIVPVVAAIGAAFDFARGVQKRDELQALIDSALLSVSRSSVTMSDDQVAAKIRAYILSIGYPAGELGTVTISRNGQTLSAKATAKVPTTVMKMAGIKELNIEAKATARWAKAEIVLVLDNSGSMGSGNRLTMLKSAVKDFVDKSAGSDNAMVYGMVPFAQAVRVPVTQAYKDAVWIDWGTSSSGSEDGEDGSSTQINKSTWQGCLIDRPQPYHTDDTFYADSKKYPAIQSCIGDETHIGLVQDLGTTPANLKAAVDAMGSGGYTNLVIGVAWGHAMLTKQLPFVHASAPGETRRIMILMTDGHNTKNRFSNSETTLDGWTKTACKAAKDAGIEIYTVGFIGGDADVLSDCASGTGNHLTAATVNDIGNVFQQLALAVRRPILSH</sequence>
<proteinExistence type="predicted"/>
<keyword evidence="3" id="KW-1185">Reference proteome</keyword>
<dbReference type="KEGG" id="tso:IZ6_10590"/>
<dbReference type="RefSeq" id="WP_222876958.1">
    <property type="nucleotide sequence ID" value="NZ_AP023361.1"/>
</dbReference>
<feature type="domain" description="VWFA" evidence="1">
    <location>
        <begin position="134"/>
        <end position="394"/>
    </location>
</feature>
<dbReference type="Pfam" id="PF00092">
    <property type="entry name" value="VWA"/>
    <property type="match status" value="1"/>
</dbReference>